<dbReference type="Gene3D" id="2.60.40.1940">
    <property type="match status" value="1"/>
</dbReference>
<feature type="chain" id="PRO_5012524055" description="TEP1-F" evidence="9">
    <location>
        <begin position="33"/>
        <end position="1395"/>
    </location>
</feature>
<proteinExistence type="predicted"/>
<dbReference type="EMBL" id="GFDL01004477">
    <property type="protein sequence ID" value="JAV30568.1"/>
    <property type="molecule type" value="Transcribed_RNA"/>
</dbReference>
<dbReference type="SMART" id="SM01360">
    <property type="entry name" value="A2M"/>
    <property type="match status" value="1"/>
</dbReference>
<dbReference type="Gene3D" id="2.20.130.20">
    <property type="match status" value="1"/>
</dbReference>
<evidence type="ECO:0000256" key="6">
    <source>
        <dbReference type="ARBA" id="ARBA00057615"/>
    </source>
</evidence>
<feature type="domain" description="Alpha-2-macroglobulin bait region" evidence="10">
    <location>
        <begin position="451"/>
        <end position="586"/>
    </location>
</feature>
<dbReference type="Gene3D" id="2.60.40.10">
    <property type="entry name" value="Immunoglobulins"/>
    <property type="match status" value="1"/>
</dbReference>
<dbReference type="Gene3D" id="2.60.40.690">
    <property type="entry name" value="Alpha-macroglobulin, receptor-binding domain"/>
    <property type="match status" value="1"/>
</dbReference>
<dbReference type="InterPro" id="IPR036595">
    <property type="entry name" value="A-macroglobulin_rcpt-bd_sf"/>
</dbReference>
<dbReference type="Pfam" id="PF07703">
    <property type="entry name" value="A2M_BRD"/>
    <property type="match status" value="1"/>
</dbReference>
<protein>
    <recommendedName>
        <fullName evidence="8">TEP1-F</fullName>
    </recommendedName>
</protein>
<name>A0A1Q3FSP0_CULTA</name>
<dbReference type="Gene3D" id="2.60.40.1930">
    <property type="match status" value="2"/>
</dbReference>
<dbReference type="Pfam" id="PF17791">
    <property type="entry name" value="MG3"/>
    <property type="match status" value="1"/>
</dbReference>
<dbReference type="InterPro" id="IPR011626">
    <property type="entry name" value="Alpha-macroglobulin_TED"/>
</dbReference>
<dbReference type="SMART" id="SM01419">
    <property type="entry name" value="Thiol-ester_cl"/>
    <property type="match status" value="1"/>
</dbReference>
<evidence type="ECO:0000256" key="2">
    <source>
        <dbReference type="ARBA" id="ARBA00022859"/>
    </source>
</evidence>
<dbReference type="InterPro" id="IPR013783">
    <property type="entry name" value="Ig-like_fold"/>
</dbReference>
<dbReference type="SMART" id="SM01361">
    <property type="entry name" value="A2M_recep"/>
    <property type="match status" value="1"/>
</dbReference>
<dbReference type="FunFam" id="2.60.40.1930:FF:000001">
    <property type="entry name" value="CD109 isoform 3"/>
    <property type="match status" value="1"/>
</dbReference>
<dbReference type="GO" id="GO:0005615">
    <property type="term" value="C:extracellular space"/>
    <property type="evidence" value="ECO:0007669"/>
    <property type="project" value="InterPro"/>
</dbReference>
<feature type="domain" description="Alpha-2-macroglobulin" evidence="11">
    <location>
        <begin position="663"/>
        <end position="755"/>
    </location>
</feature>
<evidence type="ECO:0000256" key="8">
    <source>
        <dbReference type="ARBA" id="ARBA00078071"/>
    </source>
</evidence>
<dbReference type="Gene3D" id="2.60.120.1540">
    <property type="match status" value="1"/>
</dbReference>
<keyword evidence="5" id="KW-0325">Glycoprotein</keyword>
<organism evidence="13">
    <name type="scientific">Culex tarsalis</name>
    <name type="common">Encephalitis mosquito</name>
    <dbReference type="NCBI Taxonomy" id="7177"/>
    <lineage>
        <taxon>Eukaryota</taxon>
        <taxon>Metazoa</taxon>
        <taxon>Ecdysozoa</taxon>
        <taxon>Arthropoda</taxon>
        <taxon>Hexapoda</taxon>
        <taxon>Insecta</taxon>
        <taxon>Pterygota</taxon>
        <taxon>Neoptera</taxon>
        <taxon>Endopterygota</taxon>
        <taxon>Diptera</taxon>
        <taxon>Nematocera</taxon>
        <taxon>Culicoidea</taxon>
        <taxon>Culicidae</taxon>
        <taxon>Culicinae</taxon>
        <taxon>Culicini</taxon>
        <taxon>Culex</taxon>
        <taxon>Culex</taxon>
    </lineage>
</organism>
<dbReference type="Gene3D" id="1.50.10.20">
    <property type="match status" value="1"/>
</dbReference>
<dbReference type="SMART" id="SM01359">
    <property type="entry name" value="A2M_N_2"/>
    <property type="match status" value="1"/>
</dbReference>
<dbReference type="InterPro" id="IPR049135">
    <property type="entry name" value="TEP1_CUB2"/>
</dbReference>
<dbReference type="Pfam" id="PF21412">
    <property type="entry name" value="TEP1_CUB2"/>
    <property type="match status" value="1"/>
</dbReference>
<dbReference type="Pfam" id="PF01835">
    <property type="entry name" value="MG2"/>
    <property type="match status" value="1"/>
</dbReference>
<sequence length="1395" mass="157869">MNSRTRFITNRQLIWLLRLSFIFAGFIEYCKGQGVSAIGPSTIRPNTPYSISFTNSFPCHAPVDVTLQGPIGPSLAVNKTINAIVSRRTGKSVSFAVGNIPKGDYKVSIRSKDEGINFIEEIDLVYDGKTESIFILLDKPVYKPGDVLKFRIVVVDVNTRPVTDIGTVNVTLSDANGNSIRRWPFGKLQHGVFESRVQLASSPTLGVWSLTVIAGRSKASKSLELREYVLPKYHVKVYPPKALLVTEKRIVLAVETAYTSGKPLEGSLVVDLFVDDASKRRPDYFTAKRIEGQTTVEFYLNDELEVESDSDVTYVFARAYVTETFTNRTESIVESIPVHRYPNTISVVKSDPLFSPGSLYSLQLIVQDHNGVPVTEGRSATINIVYDGNDSGEDSYEISLVQETDSKGVLTVALVPPRTAISFQMEVNYDSVLYDNFEEIYAEQSESNQFITVTLNENRYKVRPNREVVFEISCTERMSHFAYTIWARGSIIDSGHVNVPNKKRYSFRYRLLPQMAPKAKLIVTYTTRNFLIFDDLDLDFDVFSNHFEFSLDDDDYLPGQDIYVDLQAANDSYVAFHAIDQSVLHLGGRNEHAFTRDDVLSDLKQYGVGGLDEYDPFNNMGLFVRSTAVVDIPYARYHHSRSSRSSEKLDKAPTQIRTVFPETWLWKNYSMDGKRTFMTIESVVPDTVTSWMVDGFALSPTLGLGVMKQPRVFTVNQPFYIIADLPYSIKRDEVVVIQVTVFNFLGTTLTSDVTLFNKNDEIEFVDNYDRYESTTDVTMSDMNERAVETHVTRRTKPVIVPANNGKSVSFMIRAKKLGEIAIKFEAINVLKSDSVEHMLRVVPESHLHEINEARYIDLSESRSKTFDISVNIPRNVDEGSVSVKFILDPDIFGSVVENLESLIRLPCGCGEQNMILLVPNIVVLDYMYATQTIKESLYSELISKLTRGYENQLAFRLPDNSFTVFPNRRGSVFLTAFVAKSFAIASKYIDIDERVIDGALDWLVQTQQPDGRFVEIGDIIHVDMQGGLETSCFALTAYVLIALIESKKVSEERWEVLQISTDYLVQKLDYINNPYDLALATYALSLKDRNGSLEFLDKLVEFSQYDDATGTRSWNYRSLGVEIAGYALLSYIEHGLLPDATPIMRWLTTQRYDRGGFMSTQDTFVALKAMAKFSARTSTHRNDYRVTVRPKRDKMYLFDVDSRTLSTLKQDLDSATRKVQVELFGKGAGIFQIAYQYYQNIVVERSSFNLTVNLLPNSTYYRQELTVCVSFNAKEAYEYSNMALVEVFFPSGIVADKDSVRDLSIGRNIKKTELRFGGTSLVVYYLRLNAQSNCFGVTAERHFKVALHRPAHVVVYDYYDNGAQSDRFAITSYEGKVMQICDVCDNEDCETLSCP</sequence>
<dbReference type="Pfam" id="PF07677">
    <property type="entry name" value="A2M_recep"/>
    <property type="match status" value="1"/>
</dbReference>
<dbReference type="SUPFAM" id="SSF48239">
    <property type="entry name" value="Terpenoid cyclases/Protein prenyltransferases"/>
    <property type="match status" value="1"/>
</dbReference>
<evidence type="ECO:0000256" key="4">
    <source>
        <dbReference type="ARBA" id="ARBA00023157"/>
    </source>
</evidence>
<evidence type="ECO:0000259" key="11">
    <source>
        <dbReference type="SMART" id="SM01360"/>
    </source>
</evidence>
<feature type="domain" description="Alpha-macroglobulin receptor-binding" evidence="12">
    <location>
        <begin position="1280"/>
        <end position="1373"/>
    </location>
</feature>
<dbReference type="InterPro" id="IPR001599">
    <property type="entry name" value="Macroglobln_a2"/>
</dbReference>
<evidence type="ECO:0000259" key="12">
    <source>
        <dbReference type="SMART" id="SM01361"/>
    </source>
</evidence>
<evidence type="ECO:0000256" key="7">
    <source>
        <dbReference type="ARBA" id="ARBA00063781"/>
    </source>
</evidence>
<dbReference type="Gene3D" id="2.60.40.2950">
    <property type="match status" value="1"/>
</dbReference>
<comment type="function">
    <text evidence="6">Binds covalently through a thioester bond to the pathogen surface resulting in pathogen clearance.</text>
</comment>
<dbReference type="InterPro" id="IPR002890">
    <property type="entry name" value="MG2"/>
</dbReference>
<dbReference type="PANTHER" id="PTHR11412">
    <property type="entry name" value="MACROGLOBULIN / COMPLEMENT"/>
    <property type="match status" value="1"/>
</dbReference>
<evidence type="ECO:0000313" key="13">
    <source>
        <dbReference type="EMBL" id="JAV30568.1"/>
    </source>
</evidence>
<dbReference type="InterPro" id="IPR011625">
    <property type="entry name" value="A2M_N_BRD"/>
</dbReference>
<evidence type="ECO:0000256" key="3">
    <source>
        <dbReference type="ARBA" id="ARBA00022966"/>
    </source>
</evidence>
<feature type="signal peptide" evidence="9">
    <location>
        <begin position="1"/>
        <end position="32"/>
    </location>
</feature>
<dbReference type="InterPro" id="IPR008930">
    <property type="entry name" value="Terpenoid_cyclase/PrenylTrfase"/>
</dbReference>
<dbReference type="InterPro" id="IPR009048">
    <property type="entry name" value="A-macroglobulin_rcpt-bd"/>
</dbReference>
<keyword evidence="3" id="KW-0882">Thioester bond</keyword>
<comment type="subunit">
    <text evidence="7">Heterodimer of a TEP1-N chain and an TEP1-C chain non-covalently linked. Forms a complex composed of TEP1-N and TEP1-C heterodimer, LRIM1 and APL1C; the interaction stabilizes TEP1-N and TEP1-C heterodimer, prevents its binding to tissues while circulating in the hemolymph and protects the thioester bond from hydrolysis. Mature TEP1 and to a lesser extent full-length TEP1 interact with SPCLIP1; the interaction is induced by microbial infection.</text>
</comment>
<keyword evidence="1 9" id="KW-0732">Signal</keyword>
<dbReference type="PROSITE" id="PS00477">
    <property type="entry name" value="ALPHA_2_MACROGLOBULIN"/>
    <property type="match status" value="1"/>
</dbReference>
<dbReference type="InterPro" id="IPR041555">
    <property type="entry name" value="MG3"/>
</dbReference>
<reference evidence="13" key="1">
    <citation type="submission" date="2017-01" db="EMBL/GenBank/DDBJ databases">
        <title>A deep insight into the sialotranscriptome of adult male and female Cluex tarsalis mosquitoes.</title>
        <authorList>
            <person name="Ribeiro J.M."/>
            <person name="Moreira F."/>
            <person name="Bernard K.A."/>
            <person name="Calvo E."/>
        </authorList>
    </citation>
    <scope>NUCLEOTIDE SEQUENCE</scope>
    <source>
        <strain evidence="13">Kern County</strain>
        <tissue evidence="13">Salivary glands</tissue>
    </source>
</reference>
<dbReference type="SUPFAM" id="SSF49410">
    <property type="entry name" value="Alpha-macroglobulin receptor domain"/>
    <property type="match status" value="1"/>
</dbReference>
<accession>A0A1Q3FSP0</accession>
<dbReference type="PANTHER" id="PTHR11412:SF136">
    <property type="entry name" value="CD109 ANTIGEN"/>
    <property type="match status" value="1"/>
</dbReference>
<dbReference type="Pfam" id="PF00207">
    <property type="entry name" value="A2M"/>
    <property type="match status" value="1"/>
</dbReference>
<evidence type="ECO:0000256" key="9">
    <source>
        <dbReference type="SAM" id="SignalP"/>
    </source>
</evidence>
<evidence type="ECO:0000259" key="10">
    <source>
        <dbReference type="SMART" id="SM01359"/>
    </source>
</evidence>
<dbReference type="InterPro" id="IPR047565">
    <property type="entry name" value="Alpha-macroglob_thiol-ester_cl"/>
</dbReference>
<dbReference type="GO" id="GO:0004866">
    <property type="term" value="F:endopeptidase inhibitor activity"/>
    <property type="evidence" value="ECO:0007669"/>
    <property type="project" value="InterPro"/>
</dbReference>
<dbReference type="GO" id="GO:0002376">
    <property type="term" value="P:immune system process"/>
    <property type="evidence" value="ECO:0007669"/>
    <property type="project" value="UniProtKB-KW"/>
</dbReference>
<keyword evidence="4" id="KW-1015">Disulfide bond</keyword>
<dbReference type="Pfam" id="PF07678">
    <property type="entry name" value="TED_complement"/>
    <property type="match status" value="1"/>
</dbReference>
<evidence type="ECO:0000256" key="1">
    <source>
        <dbReference type="ARBA" id="ARBA00022729"/>
    </source>
</evidence>
<keyword evidence="2" id="KW-0391">Immunity</keyword>
<dbReference type="InterPro" id="IPR050473">
    <property type="entry name" value="A2M/Complement_sys"/>
</dbReference>
<evidence type="ECO:0000256" key="5">
    <source>
        <dbReference type="ARBA" id="ARBA00023180"/>
    </source>
</evidence>
<dbReference type="InterPro" id="IPR019742">
    <property type="entry name" value="MacrogloblnA2_CS"/>
</dbReference>